<sequence length="332" mass="34048">MTGEGRIETRRGPLPPVAEGELLVRVLATGICGSDLATYRGTHPYKSAPCVLGHELCGTVVTGAGGFAPGDLVCSAAYAHCDACERCAEGRTHLCTGKRNLCHLGWDGSFAEYVTLRTTMVHRLPAATDPVLGALVEPLSIAAHAVALAGPPGRRALRIIGAGNIGLGCLIAARRLGFGRIVCSDLGPEKGERALALGADAYLDVLAGETGPEPADPGADAVLVASGHPGAVDEAVRVVRPGGTVVVVSFFDRPPTVAVNALVGKEVRVIGSSLSTAGDFRRVIGWLTEGSVDPMPMVTHRFGLSEASVAMALMAAGEPATGKIIIIPRGDA</sequence>
<feature type="domain" description="Enoyl reductase (ER)" evidence="12">
    <location>
        <begin position="3"/>
        <end position="326"/>
    </location>
</feature>
<comment type="catalytic activity">
    <reaction evidence="11">
        <text>2-deoxy-scyllo-inosamine + NADP(+) = 3-amino-2,3-dideoxy-scyllo-inosose + NADPH + H(+)</text>
        <dbReference type="Rhea" id="RHEA:33879"/>
        <dbReference type="ChEBI" id="CHEBI:15378"/>
        <dbReference type="ChEBI" id="CHEBI:57783"/>
        <dbReference type="ChEBI" id="CHEBI:58349"/>
        <dbReference type="ChEBI" id="CHEBI:65002"/>
        <dbReference type="ChEBI" id="CHEBI:65003"/>
        <dbReference type="EC" id="1.1.1.329"/>
    </reaction>
</comment>
<evidence type="ECO:0000256" key="2">
    <source>
        <dbReference type="ARBA" id="ARBA00022723"/>
    </source>
</evidence>
<evidence type="ECO:0000256" key="4">
    <source>
        <dbReference type="ARBA" id="ARBA00023002"/>
    </source>
</evidence>
<dbReference type="SUPFAM" id="SSF51735">
    <property type="entry name" value="NAD(P)-binding Rossmann-fold domains"/>
    <property type="match status" value="1"/>
</dbReference>
<comment type="cofactor">
    <cofactor evidence="1">
        <name>Zn(2+)</name>
        <dbReference type="ChEBI" id="CHEBI:29105"/>
    </cofactor>
</comment>
<dbReference type="SUPFAM" id="SSF50129">
    <property type="entry name" value="GroES-like"/>
    <property type="match status" value="1"/>
</dbReference>
<evidence type="ECO:0000256" key="7">
    <source>
        <dbReference type="ARBA" id="ARBA00038004"/>
    </source>
</evidence>
<dbReference type="SMART" id="SM00829">
    <property type="entry name" value="PKS_ER"/>
    <property type="match status" value="1"/>
</dbReference>
<dbReference type="Pfam" id="PF00107">
    <property type="entry name" value="ADH_zinc_N"/>
    <property type="match status" value="1"/>
</dbReference>
<protein>
    <recommendedName>
        <fullName evidence="9">2-deoxy-scyllo-inosamine dehydrogenase</fullName>
        <ecNumber evidence="8">1.1.1.329</ecNumber>
    </recommendedName>
</protein>
<comment type="pathway">
    <text evidence="6">Metabolic intermediate biosynthesis; 2-deoxystreptamine biosynthesis; 2-deoxystreptamine from D-glucose 6-phosphate: step 3/4.</text>
</comment>
<name>A0ABM5TH06_9ACTN</name>
<evidence type="ECO:0000259" key="12">
    <source>
        <dbReference type="SMART" id="SM00829"/>
    </source>
</evidence>
<comment type="function">
    <text evidence="5">Catalyzes the oxidation of 2-deoxy-scyllo-inosamine (DOIA) with NAD(+) or NADP(+), forming 3-amino-2,3-dideoxy-scyllo-inosose (amino-DOI).</text>
</comment>
<dbReference type="Pfam" id="PF08240">
    <property type="entry name" value="ADH_N"/>
    <property type="match status" value="1"/>
</dbReference>
<evidence type="ECO:0000313" key="13">
    <source>
        <dbReference type="EMBL" id="AKJ10253.1"/>
    </source>
</evidence>
<dbReference type="Gene3D" id="3.90.180.10">
    <property type="entry name" value="Medium-chain alcohol dehydrogenases, catalytic domain"/>
    <property type="match status" value="1"/>
</dbReference>
<dbReference type="Gene3D" id="3.40.50.720">
    <property type="entry name" value="NAD(P)-binding Rossmann-like Domain"/>
    <property type="match status" value="1"/>
</dbReference>
<evidence type="ECO:0000256" key="9">
    <source>
        <dbReference type="ARBA" id="ARBA00039387"/>
    </source>
</evidence>
<dbReference type="InterPro" id="IPR050129">
    <property type="entry name" value="Zn_alcohol_dh"/>
</dbReference>
<dbReference type="InterPro" id="IPR013154">
    <property type="entry name" value="ADH-like_N"/>
</dbReference>
<keyword evidence="4" id="KW-0560">Oxidoreductase</keyword>
<proteinExistence type="inferred from homology"/>
<evidence type="ECO:0000256" key="3">
    <source>
        <dbReference type="ARBA" id="ARBA00022833"/>
    </source>
</evidence>
<evidence type="ECO:0000313" key="14">
    <source>
        <dbReference type="Proteomes" id="UP000035366"/>
    </source>
</evidence>
<evidence type="ECO:0000256" key="5">
    <source>
        <dbReference type="ARBA" id="ARBA00037678"/>
    </source>
</evidence>
<comment type="similarity">
    <text evidence="7">Belongs to the zinc-containing alcohol dehydrogenase family. DOIA dehydrogenase subfamily.</text>
</comment>
<keyword evidence="2" id="KW-0479">Metal-binding</keyword>
<comment type="catalytic activity">
    <reaction evidence="10">
        <text>2-deoxy-scyllo-inosamine + NAD(+) = 3-amino-2,3-dideoxy-scyllo-inosose + NADH + H(+)</text>
        <dbReference type="Rhea" id="RHEA:33883"/>
        <dbReference type="ChEBI" id="CHEBI:15378"/>
        <dbReference type="ChEBI" id="CHEBI:57540"/>
        <dbReference type="ChEBI" id="CHEBI:57945"/>
        <dbReference type="ChEBI" id="CHEBI:65002"/>
        <dbReference type="ChEBI" id="CHEBI:65003"/>
        <dbReference type="EC" id="1.1.1.329"/>
    </reaction>
</comment>
<dbReference type="InterPro" id="IPR036291">
    <property type="entry name" value="NAD(P)-bd_dom_sf"/>
</dbReference>
<evidence type="ECO:0000256" key="1">
    <source>
        <dbReference type="ARBA" id="ARBA00001947"/>
    </source>
</evidence>
<dbReference type="EC" id="1.1.1.329" evidence="8"/>
<organism evidence="13 14">
    <name type="scientific">Streptomyces incarnatus</name>
    <dbReference type="NCBI Taxonomy" id="665007"/>
    <lineage>
        <taxon>Bacteria</taxon>
        <taxon>Bacillati</taxon>
        <taxon>Actinomycetota</taxon>
        <taxon>Actinomycetes</taxon>
        <taxon>Kitasatosporales</taxon>
        <taxon>Streptomycetaceae</taxon>
        <taxon>Streptomyces</taxon>
    </lineage>
</organism>
<keyword evidence="14" id="KW-1185">Reference proteome</keyword>
<evidence type="ECO:0000256" key="6">
    <source>
        <dbReference type="ARBA" id="ARBA00037908"/>
    </source>
</evidence>
<accession>A0ABM5TH06</accession>
<dbReference type="PANTHER" id="PTHR43401:SF2">
    <property type="entry name" value="L-THREONINE 3-DEHYDROGENASE"/>
    <property type="match status" value="1"/>
</dbReference>
<dbReference type="InterPro" id="IPR013149">
    <property type="entry name" value="ADH-like_C"/>
</dbReference>
<evidence type="ECO:0000256" key="11">
    <source>
        <dbReference type="ARBA" id="ARBA00049085"/>
    </source>
</evidence>
<evidence type="ECO:0000256" key="10">
    <source>
        <dbReference type="ARBA" id="ARBA00048685"/>
    </source>
</evidence>
<dbReference type="InterPro" id="IPR011032">
    <property type="entry name" value="GroES-like_sf"/>
</dbReference>
<evidence type="ECO:0000256" key="8">
    <source>
        <dbReference type="ARBA" id="ARBA00039102"/>
    </source>
</evidence>
<dbReference type="PANTHER" id="PTHR43401">
    <property type="entry name" value="L-THREONINE 3-DEHYDROGENASE"/>
    <property type="match status" value="1"/>
</dbReference>
<reference evidence="13 14" key="1">
    <citation type="journal article" date="2015" name="ISME J.">
        <title>Draft Genome Sequence of Streptomyces incarnatus NRRL8089, which Produces the Nucleoside Antibiotic Sinefungin.</title>
        <authorList>
            <person name="Oshima K."/>
            <person name="Hattori M."/>
            <person name="Shimizu H."/>
            <person name="Fukuda K."/>
            <person name="Nemoto M."/>
            <person name="Inagaki K."/>
            <person name="Tamura T."/>
        </authorList>
    </citation>
    <scope>NUCLEOTIDE SEQUENCE [LARGE SCALE GENOMIC DNA]</scope>
    <source>
        <strain evidence="13 14">NRRL 8089</strain>
    </source>
</reference>
<dbReference type="InterPro" id="IPR020843">
    <property type="entry name" value="ER"/>
</dbReference>
<dbReference type="Proteomes" id="UP000035366">
    <property type="component" value="Chromosome"/>
</dbReference>
<dbReference type="EMBL" id="CP011497">
    <property type="protein sequence ID" value="AKJ10253.1"/>
    <property type="molecule type" value="Genomic_DNA"/>
</dbReference>
<gene>
    <name evidence="13" type="ORF">ABB07_09560</name>
</gene>
<keyword evidence="3" id="KW-0862">Zinc</keyword>